<evidence type="ECO:0000259" key="2">
    <source>
        <dbReference type="SMART" id="SM00579"/>
    </source>
</evidence>
<gene>
    <name evidence="3" type="ORF">V5N11_029139</name>
</gene>
<dbReference type="InterPro" id="IPR006566">
    <property type="entry name" value="FBD"/>
</dbReference>
<dbReference type="Pfam" id="PF08387">
    <property type="entry name" value="FBD"/>
    <property type="match status" value="1"/>
</dbReference>
<feature type="domain" description="F-box" evidence="1">
    <location>
        <begin position="7"/>
        <end position="48"/>
    </location>
</feature>
<sequence>MDMISQLPDDLILKIFSLLPSAKDVVVTMVLSKRWQFLWMFMPRLVYDDSYDHDIDYRKFSQFVDRSLIFQKAPVLETLHFKLGQTCGSGDIHVWFRAADKCCVRELIIDISSRRKTQITLPRSLYSEGYRNVVTLELSNAILVDVSSPISFPSLKDLSLESMIYQGGDEFVKSLLSNCPVLEYLFVKQCSYDNVTIFTVKVPSLKNLILYTSYDRVEDDAHGFVIDAPSLEWLDLVDNTGGFCIIEDNMPNMVDAYISASYSFPGKILSCITSVERLDLCLLTSKDAYPVGSIFCRLVSLRICTCETEWLNLLMRVLQDSPKLRALKLEPYHIRRANQPRPYWSEPSSVPECLLSNLETLEWDDYEGKKEEKEVAAFILRSGCCLKKVTIKPKSTSRGKKLEMIKKLSFSPRSSPFCRLSFN</sequence>
<dbReference type="InterPro" id="IPR036047">
    <property type="entry name" value="F-box-like_dom_sf"/>
</dbReference>
<dbReference type="SMART" id="SM00256">
    <property type="entry name" value="FBOX"/>
    <property type="match status" value="1"/>
</dbReference>
<dbReference type="InterPro" id="IPR053781">
    <property type="entry name" value="F-box_AtFBL13-like"/>
</dbReference>
<reference evidence="3 4" key="1">
    <citation type="submission" date="2024-04" db="EMBL/GenBank/DDBJ databases">
        <title>Genome assembly C_amara_ONT_v2.</title>
        <authorList>
            <person name="Yant L."/>
            <person name="Moore C."/>
            <person name="Slenker M."/>
        </authorList>
    </citation>
    <scope>NUCLEOTIDE SEQUENCE [LARGE SCALE GENOMIC DNA]</scope>
    <source>
        <tissue evidence="3">Leaf</tissue>
    </source>
</reference>
<dbReference type="InterPro" id="IPR055411">
    <property type="entry name" value="LRR_FXL15/At3g58940/PEG3-like"/>
</dbReference>
<protein>
    <submittedName>
        <fullName evidence="3">FBD-associated F-box protein</fullName>
    </submittedName>
</protein>
<name>A0ABD0ZKQ1_CARAN</name>
<dbReference type="Gene3D" id="1.20.1280.50">
    <property type="match status" value="1"/>
</dbReference>
<evidence type="ECO:0000313" key="4">
    <source>
        <dbReference type="Proteomes" id="UP001558713"/>
    </source>
</evidence>
<dbReference type="PANTHER" id="PTHR31900:SF34">
    <property type="entry name" value="EMB|CAB62440.1-RELATED"/>
    <property type="match status" value="1"/>
</dbReference>
<evidence type="ECO:0000313" key="3">
    <source>
        <dbReference type="EMBL" id="KAL1195227.1"/>
    </source>
</evidence>
<dbReference type="InterPro" id="IPR001810">
    <property type="entry name" value="F-box_dom"/>
</dbReference>
<dbReference type="SMART" id="SM00579">
    <property type="entry name" value="FBD"/>
    <property type="match status" value="1"/>
</dbReference>
<dbReference type="PANTHER" id="PTHR31900">
    <property type="entry name" value="F-BOX/RNI SUPERFAMILY PROTEIN-RELATED"/>
    <property type="match status" value="1"/>
</dbReference>
<accession>A0ABD0ZKQ1</accession>
<dbReference type="Proteomes" id="UP001558713">
    <property type="component" value="Unassembled WGS sequence"/>
</dbReference>
<proteinExistence type="predicted"/>
<keyword evidence="4" id="KW-1185">Reference proteome</keyword>
<dbReference type="CDD" id="cd22160">
    <property type="entry name" value="F-box_AtFBL13-like"/>
    <property type="match status" value="1"/>
</dbReference>
<feature type="domain" description="FBD" evidence="2">
    <location>
        <begin position="352"/>
        <end position="423"/>
    </location>
</feature>
<dbReference type="SUPFAM" id="SSF81383">
    <property type="entry name" value="F-box domain"/>
    <property type="match status" value="1"/>
</dbReference>
<dbReference type="Pfam" id="PF00646">
    <property type="entry name" value="F-box"/>
    <property type="match status" value="1"/>
</dbReference>
<comment type="caution">
    <text evidence="3">The sequence shown here is derived from an EMBL/GenBank/DDBJ whole genome shotgun (WGS) entry which is preliminary data.</text>
</comment>
<dbReference type="InterPro" id="IPR032675">
    <property type="entry name" value="LRR_dom_sf"/>
</dbReference>
<dbReference type="AlphaFoldDB" id="A0ABD0ZKQ1"/>
<dbReference type="SUPFAM" id="SSF52047">
    <property type="entry name" value="RNI-like"/>
    <property type="match status" value="1"/>
</dbReference>
<dbReference type="InterPro" id="IPR050232">
    <property type="entry name" value="FBL13/AtMIF1-like"/>
</dbReference>
<dbReference type="EMBL" id="JBANAX010000732">
    <property type="protein sequence ID" value="KAL1195227.1"/>
    <property type="molecule type" value="Genomic_DNA"/>
</dbReference>
<evidence type="ECO:0000259" key="1">
    <source>
        <dbReference type="SMART" id="SM00256"/>
    </source>
</evidence>
<dbReference type="Gene3D" id="3.80.10.10">
    <property type="entry name" value="Ribonuclease Inhibitor"/>
    <property type="match status" value="1"/>
</dbReference>
<dbReference type="Pfam" id="PF24758">
    <property type="entry name" value="LRR_At5g56370"/>
    <property type="match status" value="1"/>
</dbReference>
<organism evidence="3 4">
    <name type="scientific">Cardamine amara subsp. amara</name>
    <dbReference type="NCBI Taxonomy" id="228776"/>
    <lineage>
        <taxon>Eukaryota</taxon>
        <taxon>Viridiplantae</taxon>
        <taxon>Streptophyta</taxon>
        <taxon>Embryophyta</taxon>
        <taxon>Tracheophyta</taxon>
        <taxon>Spermatophyta</taxon>
        <taxon>Magnoliopsida</taxon>
        <taxon>eudicotyledons</taxon>
        <taxon>Gunneridae</taxon>
        <taxon>Pentapetalae</taxon>
        <taxon>rosids</taxon>
        <taxon>malvids</taxon>
        <taxon>Brassicales</taxon>
        <taxon>Brassicaceae</taxon>
        <taxon>Cardamineae</taxon>
        <taxon>Cardamine</taxon>
    </lineage>
</organism>